<dbReference type="EMBL" id="VSRR010027414">
    <property type="protein sequence ID" value="MPC68172.1"/>
    <property type="molecule type" value="Genomic_DNA"/>
</dbReference>
<name>A0A5B7HAX2_PORTR</name>
<dbReference type="Proteomes" id="UP000324222">
    <property type="component" value="Unassembled WGS sequence"/>
</dbReference>
<evidence type="ECO:0000313" key="1">
    <source>
        <dbReference type="EMBL" id="MPC68172.1"/>
    </source>
</evidence>
<sequence>MRTVLAAPGSSPSEGIKLFVCSLELDINLGSSGRCLTFLWCISCGLIVYWEEEIDAVYLGKEKHQTHFASSRGMCGSSWNVRCGVVR</sequence>
<gene>
    <name evidence="1" type="ORF">E2C01_062369</name>
</gene>
<accession>A0A5B7HAX2</accession>
<organism evidence="1 2">
    <name type="scientific">Portunus trituberculatus</name>
    <name type="common">Swimming crab</name>
    <name type="synonym">Neptunus trituberculatus</name>
    <dbReference type="NCBI Taxonomy" id="210409"/>
    <lineage>
        <taxon>Eukaryota</taxon>
        <taxon>Metazoa</taxon>
        <taxon>Ecdysozoa</taxon>
        <taxon>Arthropoda</taxon>
        <taxon>Crustacea</taxon>
        <taxon>Multicrustacea</taxon>
        <taxon>Malacostraca</taxon>
        <taxon>Eumalacostraca</taxon>
        <taxon>Eucarida</taxon>
        <taxon>Decapoda</taxon>
        <taxon>Pleocyemata</taxon>
        <taxon>Brachyura</taxon>
        <taxon>Eubrachyura</taxon>
        <taxon>Portunoidea</taxon>
        <taxon>Portunidae</taxon>
        <taxon>Portuninae</taxon>
        <taxon>Portunus</taxon>
    </lineage>
</organism>
<reference evidence="1 2" key="1">
    <citation type="submission" date="2019-05" db="EMBL/GenBank/DDBJ databases">
        <title>Another draft genome of Portunus trituberculatus and its Hox gene families provides insights of decapod evolution.</title>
        <authorList>
            <person name="Jeong J.-H."/>
            <person name="Song I."/>
            <person name="Kim S."/>
            <person name="Choi T."/>
            <person name="Kim D."/>
            <person name="Ryu S."/>
            <person name="Kim W."/>
        </authorList>
    </citation>
    <scope>NUCLEOTIDE SEQUENCE [LARGE SCALE GENOMIC DNA]</scope>
    <source>
        <tissue evidence="1">Muscle</tissue>
    </source>
</reference>
<protein>
    <submittedName>
        <fullName evidence="1">Uncharacterized protein</fullName>
    </submittedName>
</protein>
<evidence type="ECO:0000313" key="2">
    <source>
        <dbReference type="Proteomes" id="UP000324222"/>
    </source>
</evidence>
<dbReference type="AlphaFoldDB" id="A0A5B7HAX2"/>
<proteinExistence type="predicted"/>
<comment type="caution">
    <text evidence="1">The sequence shown here is derived from an EMBL/GenBank/DDBJ whole genome shotgun (WGS) entry which is preliminary data.</text>
</comment>
<keyword evidence="2" id="KW-1185">Reference proteome</keyword>